<dbReference type="CDD" id="cd02440">
    <property type="entry name" value="AdoMet_MTases"/>
    <property type="match status" value="1"/>
</dbReference>
<dbReference type="InterPro" id="IPR029063">
    <property type="entry name" value="SAM-dependent_MTases_sf"/>
</dbReference>
<keyword evidence="2 7" id="KW-0489">Methyltransferase</keyword>
<sequence length="203" mass="22406">MVSRLRMRPGQALADIGCGTGGVGLWLARALAVRLVGIDISSTAVELATARRSHFVPPERAQFRVRTMEATSLPDSCAHGAVCVDAMSNAADRAAVLGEMHRILAPDARLALTRAVRREADQVWREQAEDAGSEVEHVDERPGEPEMWRRLYRLWIAREADLRRQLGDVQAENMLGEAQRVMPRLDGRRALVATLRRPPVTAG</sequence>
<dbReference type="SUPFAM" id="SSF53335">
    <property type="entry name" value="S-adenosyl-L-methionine-dependent methyltransferases"/>
    <property type="match status" value="1"/>
</dbReference>
<proteinExistence type="predicted"/>
<evidence type="ECO:0000256" key="5">
    <source>
        <dbReference type="ARBA" id="ARBA00047622"/>
    </source>
</evidence>
<dbReference type="Pfam" id="PF13649">
    <property type="entry name" value="Methyltransf_25"/>
    <property type="match status" value="1"/>
</dbReference>
<evidence type="ECO:0000256" key="3">
    <source>
        <dbReference type="ARBA" id="ARBA00022679"/>
    </source>
</evidence>
<keyword evidence="8" id="KW-1185">Reference proteome</keyword>
<dbReference type="EMBL" id="VMNX01000223">
    <property type="protein sequence ID" value="MPY53857.1"/>
    <property type="molecule type" value="Genomic_DNA"/>
</dbReference>
<keyword evidence="3 7" id="KW-0808">Transferase</keyword>
<evidence type="ECO:0000256" key="4">
    <source>
        <dbReference type="ARBA" id="ARBA00025707"/>
    </source>
</evidence>
<accession>A0A5N8X2R0</accession>
<evidence type="ECO:0000256" key="1">
    <source>
        <dbReference type="ARBA" id="ARBA00005189"/>
    </source>
</evidence>
<gene>
    <name evidence="7" type="ORF">FPZ41_36975</name>
</gene>
<comment type="pathway">
    <text evidence="4">Phospholipid metabolism.</text>
</comment>
<dbReference type="Proteomes" id="UP000373149">
    <property type="component" value="Unassembled WGS sequence"/>
</dbReference>
<dbReference type="PANTHER" id="PTHR44307:SF2">
    <property type="entry name" value="PHOSPHOETHANOLAMINE METHYLTRANSFERASE ISOFORM X1"/>
    <property type="match status" value="1"/>
</dbReference>
<dbReference type="GO" id="GO:0032259">
    <property type="term" value="P:methylation"/>
    <property type="evidence" value="ECO:0007669"/>
    <property type="project" value="UniProtKB-KW"/>
</dbReference>
<comment type="caution">
    <text evidence="7">The sequence shown here is derived from an EMBL/GenBank/DDBJ whole genome shotgun (WGS) entry which is preliminary data.</text>
</comment>
<comment type="pathway">
    <text evidence="1">Lipid metabolism.</text>
</comment>
<reference evidence="7 8" key="1">
    <citation type="submission" date="2019-09" db="EMBL/GenBank/DDBJ databases">
        <authorList>
            <person name="Duangmal K."/>
            <person name="Teo W.F.A."/>
            <person name="Lipun K."/>
        </authorList>
    </citation>
    <scope>NUCLEOTIDE SEQUENCE [LARGE SCALE GENOMIC DNA]</scope>
    <source>
        <strain evidence="7 8">K1PN6</strain>
    </source>
</reference>
<feature type="domain" description="Methyltransferase" evidence="6">
    <location>
        <begin position="15"/>
        <end position="107"/>
    </location>
</feature>
<dbReference type="Gene3D" id="3.40.50.150">
    <property type="entry name" value="Vaccinia Virus protein VP39"/>
    <property type="match status" value="1"/>
</dbReference>
<name>A0A5N8X2R0_9ACTN</name>
<dbReference type="PANTHER" id="PTHR44307">
    <property type="entry name" value="PHOSPHOETHANOLAMINE METHYLTRANSFERASE"/>
    <property type="match status" value="1"/>
</dbReference>
<evidence type="ECO:0000313" key="7">
    <source>
        <dbReference type="EMBL" id="MPY53857.1"/>
    </source>
</evidence>
<comment type="catalytic activity">
    <reaction evidence="5">
        <text>phosphoethanolamine + S-adenosyl-L-methionine = N-methylethanolamine phosphate + S-adenosyl-L-homocysteine + H(+)</text>
        <dbReference type="Rhea" id="RHEA:20365"/>
        <dbReference type="ChEBI" id="CHEBI:15378"/>
        <dbReference type="ChEBI" id="CHEBI:57781"/>
        <dbReference type="ChEBI" id="CHEBI:57856"/>
        <dbReference type="ChEBI" id="CHEBI:58190"/>
        <dbReference type="ChEBI" id="CHEBI:59789"/>
        <dbReference type="EC" id="2.1.1.103"/>
    </reaction>
    <physiologicalReaction direction="left-to-right" evidence="5">
        <dbReference type="Rhea" id="RHEA:20366"/>
    </physiologicalReaction>
</comment>
<organism evidence="7 8">
    <name type="scientific">Streptomyces acidicola</name>
    <dbReference type="NCBI Taxonomy" id="2596892"/>
    <lineage>
        <taxon>Bacteria</taxon>
        <taxon>Bacillati</taxon>
        <taxon>Actinomycetota</taxon>
        <taxon>Actinomycetes</taxon>
        <taxon>Kitasatosporales</taxon>
        <taxon>Streptomycetaceae</taxon>
        <taxon>Streptomyces</taxon>
    </lineage>
</organism>
<evidence type="ECO:0000256" key="2">
    <source>
        <dbReference type="ARBA" id="ARBA00022603"/>
    </source>
</evidence>
<evidence type="ECO:0000259" key="6">
    <source>
        <dbReference type="Pfam" id="PF13649"/>
    </source>
</evidence>
<dbReference type="AlphaFoldDB" id="A0A5N8X2R0"/>
<evidence type="ECO:0000313" key="8">
    <source>
        <dbReference type="Proteomes" id="UP000373149"/>
    </source>
</evidence>
<dbReference type="GO" id="GO:0000234">
    <property type="term" value="F:phosphoethanolamine N-methyltransferase activity"/>
    <property type="evidence" value="ECO:0007669"/>
    <property type="project" value="UniProtKB-EC"/>
</dbReference>
<protein>
    <submittedName>
        <fullName evidence="7">Class I SAM-dependent methyltransferase</fullName>
    </submittedName>
</protein>
<dbReference type="InterPro" id="IPR041698">
    <property type="entry name" value="Methyltransf_25"/>
</dbReference>